<comment type="caution">
    <text evidence="2">The sequence shown here is derived from an EMBL/GenBank/DDBJ whole genome shotgun (WGS) entry which is preliminary data.</text>
</comment>
<gene>
    <name evidence="2" type="ORF">M595_5341</name>
</gene>
<protein>
    <submittedName>
        <fullName evidence="2">Uncharacterized protein</fullName>
    </submittedName>
</protein>
<feature type="compositionally biased region" description="Basic residues" evidence="1">
    <location>
        <begin position="41"/>
        <end position="52"/>
    </location>
</feature>
<name>U7QD98_9CYAN</name>
<evidence type="ECO:0000313" key="2">
    <source>
        <dbReference type="EMBL" id="ERT04696.1"/>
    </source>
</evidence>
<dbReference type="Proteomes" id="UP000017127">
    <property type="component" value="Unassembled WGS sequence"/>
</dbReference>
<dbReference type="EMBL" id="AUZM01000084">
    <property type="protein sequence ID" value="ERT04696.1"/>
    <property type="molecule type" value="Genomic_DNA"/>
</dbReference>
<reference evidence="2 3" key="1">
    <citation type="journal article" date="2013" name="Front. Microbiol.">
        <title>Comparative genomic analyses of the cyanobacterium, Lyngbya aestuarii BL J, a powerful hydrogen producer.</title>
        <authorList>
            <person name="Kothari A."/>
            <person name="Vaughn M."/>
            <person name="Garcia-Pichel F."/>
        </authorList>
    </citation>
    <scope>NUCLEOTIDE SEQUENCE [LARGE SCALE GENOMIC DNA]</scope>
    <source>
        <strain evidence="2 3">BL J</strain>
    </source>
</reference>
<evidence type="ECO:0000313" key="3">
    <source>
        <dbReference type="Proteomes" id="UP000017127"/>
    </source>
</evidence>
<feature type="region of interest" description="Disordered" evidence="1">
    <location>
        <begin position="37"/>
        <end position="60"/>
    </location>
</feature>
<proteinExistence type="predicted"/>
<accession>U7QD98</accession>
<keyword evidence="3" id="KW-1185">Reference proteome</keyword>
<sequence length="60" mass="6772">MNLPEVPGLTTAEIATLKQLGAVCEKNDLSENRIEGARNRMNSKQRQKKKAFKVPERVSF</sequence>
<dbReference type="AlphaFoldDB" id="U7QD98"/>
<organism evidence="2 3">
    <name type="scientific">Lyngbya aestuarii BL J</name>
    <dbReference type="NCBI Taxonomy" id="1348334"/>
    <lineage>
        <taxon>Bacteria</taxon>
        <taxon>Bacillati</taxon>
        <taxon>Cyanobacteriota</taxon>
        <taxon>Cyanophyceae</taxon>
        <taxon>Oscillatoriophycideae</taxon>
        <taxon>Oscillatoriales</taxon>
        <taxon>Microcoleaceae</taxon>
        <taxon>Lyngbya</taxon>
    </lineage>
</organism>
<evidence type="ECO:0000256" key="1">
    <source>
        <dbReference type="SAM" id="MobiDB-lite"/>
    </source>
</evidence>